<name>A0A977L326_9CYAN</name>
<dbReference type="KEGG" id="wna:KA717_09205"/>
<dbReference type="InterPro" id="IPR036890">
    <property type="entry name" value="HATPase_C_sf"/>
</dbReference>
<dbReference type="EMBL" id="CP073041">
    <property type="protein sequence ID" value="UXE64607.1"/>
    <property type="molecule type" value="Genomic_DNA"/>
</dbReference>
<dbReference type="Proteomes" id="UP001065613">
    <property type="component" value="Chromosome"/>
</dbReference>
<protein>
    <recommendedName>
        <fullName evidence="2">Histidine kinase/HSP90-like ATPase domain-containing protein</fullName>
    </recommendedName>
</protein>
<evidence type="ECO:0000313" key="1">
    <source>
        <dbReference type="EMBL" id="UXE64607.1"/>
    </source>
</evidence>
<reference evidence="1" key="1">
    <citation type="submission" date="2021-04" db="EMBL/GenBank/DDBJ databases">
        <title>Genome sequence of Woronichinia naegeliana from Washington state freshwater lake bloom.</title>
        <authorList>
            <person name="Dreher T.W."/>
        </authorList>
    </citation>
    <scope>NUCLEOTIDE SEQUENCE</scope>
    <source>
        <strain evidence="1">WA131</strain>
    </source>
</reference>
<dbReference type="AlphaFoldDB" id="A0A977L326"/>
<dbReference type="Gene3D" id="3.30.565.10">
    <property type="entry name" value="Histidine kinase-like ATPase, C-terminal domain"/>
    <property type="match status" value="1"/>
</dbReference>
<organism evidence="1">
    <name type="scientific">Woronichinia naegeliana WA131</name>
    <dbReference type="NCBI Taxonomy" id="2824559"/>
    <lineage>
        <taxon>Bacteria</taxon>
        <taxon>Bacillati</taxon>
        <taxon>Cyanobacteriota</taxon>
        <taxon>Cyanophyceae</taxon>
        <taxon>Synechococcales</taxon>
        <taxon>Coelosphaeriaceae</taxon>
        <taxon>Woronichinia</taxon>
    </lineage>
</organism>
<accession>A0A977L326</accession>
<proteinExistence type="predicted"/>
<dbReference type="SUPFAM" id="SSF55874">
    <property type="entry name" value="ATPase domain of HSP90 chaperone/DNA topoisomerase II/histidine kinase"/>
    <property type="match status" value="1"/>
</dbReference>
<sequence>MDGSRTKAYSGTGLGLAISQKLMEAMGARFNPQIPTECATMR</sequence>
<evidence type="ECO:0008006" key="2">
    <source>
        <dbReference type="Google" id="ProtNLM"/>
    </source>
</evidence>
<gene>
    <name evidence="1" type="ORF">KA717_09205</name>
</gene>